<dbReference type="InterPro" id="IPR001584">
    <property type="entry name" value="Integrase_cat-core"/>
</dbReference>
<dbReference type="Proteomes" id="UP000460287">
    <property type="component" value="Unassembled WGS sequence"/>
</dbReference>
<dbReference type="RefSeq" id="WP_154531332.1">
    <property type="nucleotide sequence ID" value="NZ_VULX01000010.1"/>
</dbReference>
<keyword evidence="1" id="KW-0233">DNA recombination</keyword>
<evidence type="ECO:0000259" key="2">
    <source>
        <dbReference type="PROSITE" id="PS50994"/>
    </source>
</evidence>
<evidence type="ECO:0000313" key="4">
    <source>
        <dbReference type="Proteomes" id="UP000460287"/>
    </source>
</evidence>
<dbReference type="Pfam" id="PF13936">
    <property type="entry name" value="HTH_38"/>
    <property type="match status" value="1"/>
</dbReference>
<dbReference type="PANTHER" id="PTHR10948:SF23">
    <property type="entry name" value="TRANSPOSASE INSI FOR INSERTION SEQUENCE ELEMENT IS30A-RELATED"/>
    <property type="match status" value="1"/>
</dbReference>
<keyword evidence="4" id="KW-1185">Reference proteome</keyword>
<proteinExistence type="predicted"/>
<sequence>MNYLYHNTESRKNKHLNFKERMTIEIRLADGCSAYKIAKELQRPINTIINEIRRGTTTQIKQGKHVEMYLADTGEAVTEAFNYLKDVYGTQFSKVFKSITGDNGSEFADLSTLENHTETKVYYTHPYSSFEKGTNERHNGLIHRFIPKGKRISDYSVDNIGFIEEWMNTLPRKILDYRTPEELFEKYLDEIYAA</sequence>
<dbReference type="InterPro" id="IPR053392">
    <property type="entry name" value="Transposase_IS30-like"/>
</dbReference>
<name>A0A7X2T1B3_9CLOT</name>
<dbReference type="GO" id="GO:0005829">
    <property type="term" value="C:cytosol"/>
    <property type="evidence" value="ECO:0007669"/>
    <property type="project" value="TreeGrafter"/>
</dbReference>
<dbReference type="EMBL" id="VULX01000010">
    <property type="protein sequence ID" value="MSR91442.1"/>
    <property type="molecule type" value="Genomic_DNA"/>
</dbReference>
<dbReference type="GO" id="GO:0006310">
    <property type="term" value="P:DNA recombination"/>
    <property type="evidence" value="ECO:0007669"/>
    <property type="project" value="UniProtKB-KW"/>
</dbReference>
<dbReference type="InterPro" id="IPR025246">
    <property type="entry name" value="IS30-like_HTH"/>
</dbReference>
<comment type="caution">
    <text evidence="3">The sequence shown here is derived from an EMBL/GenBank/DDBJ whole genome shotgun (WGS) entry which is preliminary data.</text>
</comment>
<protein>
    <submittedName>
        <fullName evidence="3">IS30 family transposase</fullName>
    </submittedName>
</protein>
<dbReference type="GO" id="GO:0032196">
    <property type="term" value="P:transposition"/>
    <property type="evidence" value="ECO:0007669"/>
    <property type="project" value="TreeGrafter"/>
</dbReference>
<dbReference type="GO" id="GO:0004803">
    <property type="term" value="F:transposase activity"/>
    <property type="evidence" value="ECO:0007669"/>
    <property type="project" value="TreeGrafter"/>
</dbReference>
<dbReference type="Gene3D" id="3.30.420.10">
    <property type="entry name" value="Ribonuclease H-like superfamily/Ribonuclease H"/>
    <property type="match status" value="1"/>
</dbReference>
<accession>A0A7X2T1B3</accession>
<dbReference type="GO" id="GO:0003676">
    <property type="term" value="F:nucleic acid binding"/>
    <property type="evidence" value="ECO:0007669"/>
    <property type="project" value="InterPro"/>
</dbReference>
<dbReference type="InterPro" id="IPR051917">
    <property type="entry name" value="Transposase-Integrase"/>
</dbReference>
<dbReference type="SUPFAM" id="SSF53098">
    <property type="entry name" value="Ribonuclease H-like"/>
    <property type="match status" value="1"/>
</dbReference>
<dbReference type="GO" id="GO:0015074">
    <property type="term" value="P:DNA integration"/>
    <property type="evidence" value="ECO:0007669"/>
    <property type="project" value="InterPro"/>
</dbReference>
<evidence type="ECO:0000256" key="1">
    <source>
        <dbReference type="ARBA" id="ARBA00023172"/>
    </source>
</evidence>
<feature type="domain" description="Integrase catalytic" evidence="2">
    <location>
        <begin position="19"/>
        <end position="188"/>
    </location>
</feature>
<dbReference type="NCBIfam" id="NF033563">
    <property type="entry name" value="transpos_IS30"/>
    <property type="match status" value="1"/>
</dbReference>
<dbReference type="PROSITE" id="PS50994">
    <property type="entry name" value="INTEGRASE"/>
    <property type="match status" value="1"/>
</dbReference>
<gene>
    <name evidence="3" type="ORF">FYJ33_08455</name>
</gene>
<dbReference type="PANTHER" id="PTHR10948">
    <property type="entry name" value="TRANSPOSASE"/>
    <property type="match status" value="1"/>
</dbReference>
<dbReference type="InterPro" id="IPR036397">
    <property type="entry name" value="RNaseH_sf"/>
</dbReference>
<reference evidence="3 4" key="1">
    <citation type="submission" date="2019-08" db="EMBL/GenBank/DDBJ databases">
        <title>In-depth cultivation of the pig gut microbiome towards novel bacterial diversity and tailored functional studies.</title>
        <authorList>
            <person name="Wylensek D."/>
            <person name="Hitch T.C.A."/>
            <person name="Clavel T."/>
        </authorList>
    </citation>
    <scope>NUCLEOTIDE SEQUENCE [LARGE SCALE GENOMIC DNA]</scope>
    <source>
        <strain evidence="3 4">WCA-383-APC-5B</strain>
    </source>
</reference>
<dbReference type="AlphaFoldDB" id="A0A7X2T1B3"/>
<organism evidence="3 4">
    <name type="scientific">Inconstantimicrobium porci</name>
    <dbReference type="NCBI Taxonomy" id="2652291"/>
    <lineage>
        <taxon>Bacteria</taxon>
        <taxon>Bacillati</taxon>
        <taxon>Bacillota</taxon>
        <taxon>Clostridia</taxon>
        <taxon>Eubacteriales</taxon>
        <taxon>Clostridiaceae</taxon>
        <taxon>Inconstantimicrobium</taxon>
    </lineage>
</organism>
<evidence type="ECO:0000313" key="3">
    <source>
        <dbReference type="EMBL" id="MSR91442.1"/>
    </source>
</evidence>
<dbReference type="InterPro" id="IPR012337">
    <property type="entry name" value="RNaseH-like_sf"/>
</dbReference>